<evidence type="ECO:0000313" key="6">
    <source>
        <dbReference type="Proteomes" id="UP000297872"/>
    </source>
</evidence>
<proteinExistence type="predicted"/>
<keyword evidence="5" id="KW-0858">Xylan degradation</keyword>
<dbReference type="NCBIfam" id="NF042968">
    <property type="entry name" value="AcxylEst_AxeA1"/>
    <property type="match status" value="1"/>
</dbReference>
<dbReference type="PANTHER" id="PTHR48081">
    <property type="entry name" value="AB HYDROLASE SUPERFAMILY PROTEIN C4A8.06C"/>
    <property type="match status" value="1"/>
</dbReference>
<feature type="compositionally biased region" description="Basic and acidic residues" evidence="2">
    <location>
        <begin position="459"/>
        <end position="468"/>
    </location>
</feature>
<keyword evidence="5" id="KW-0119">Carbohydrate metabolism</keyword>
<gene>
    <name evidence="5" type="ORF">EXN75_06455</name>
</gene>
<dbReference type="Pfam" id="PF07859">
    <property type="entry name" value="Abhydrolase_3"/>
    <property type="match status" value="1"/>
</dbReference>
<feature type="domain" description="SGNH hydrolase-type esterase" evidence="4">
    <location>
        <begin position="270"/>
        <end position="444"/>
    </location>
</feature>
<dbReference type="Proteomes" id="UP000297872">
    <property type="component" value="Unassembled WGS sequence"/>
</dbReference>
<evidence type="ECO:0000259" key="4">
    <source>
        <dbReference type="Pfam" id="PF13472"/>
    </source>
</evidence>
<feature type="compositionally biased region" description="Basic residues" evidence="2">
    <location>
        <begin position="469"/>
        <end position="481"/>
    </location>
</feature>
<keyword evidence="1 5" id="KW-0378">Hydrolase</keyword>
<dbReference type="Pfam" id="PF13472">
    <property type="entry name" value="Lipase_GDSL_2"/>
    <property type="match status" value="1"/>
</dbReference>
<dbReference type="OrthoDB" id="9796689at2"/>
<dbReference type="GO" id="GO:0016798">
    <property type="term" value="F:hydrolase activity, acting on glycosyl bonds"/>
    <property type="evidence" value="ECO:0007669"/>
    <property type="project" value="UniProtKB-KW"/>
</dbReference>
<comment type="caution">
    <text evidence="5">The sequence shown here is derived from an EMBL/GenBank/DDBJ whole genome shotgun (WGS) entry which is preliminary data.</text>
</comment>
<dbReference type="SUPFAM" id="SSF52266">
    <property type="entry name" value="SGNH hydrolase"/>
    <property type="match status" value="1"/>
</dbReference>
<dbReference type="EMBL" id="SGVY01000013">
    <property type="protein sequence ID" value="TFH82492.1"/>
    <property type="molecule type" value="Genomic_DNA"/>
</dbReference>
<accession>A0A4Y8VPJ2</accession>
<sequence length="481" mass="53212">MMLAVINLSAQSTARKFVLKNSADGKSELTCYLPQNPTGRAVVDCPGGGYSHLAMDHEGHQWAEFFNKQGIAFFVLKYRMPNGDRNIPLGDAYQAIRTVRDSASIWHINPQDVGIMGFSAGGHLASSVSTHAEYAARPDFSILFYPVISMDERITHKGSCVNFLGDERKSNPKLIEEWSNDKAVRGHLTPRAILLMSNDDNVVPPVTNGVAYYTRMHQAGNDCELHVYPTGGHGWGFRSNFKHHDQMLADLTAWLQSFKAPKENAVRVACIGNSITDGFGIMNAEDKGYPAQLQKKLGADYEVKNFGVSARTMMNKGDIPYMKELAWKDAQAFLPNIVVIKLGTNDSKTHNWAHGAEEYSQSMQAMIDTLKALPSRPEIYLCSPIPAFKGSWTINDSVIVNGEIPVLQKLAKKNKCHYLDLHFQFTFSNMMLGDGIHPNAKGAEKLAGIVYEALTSSEKGTKAKESHAKAKKSKKVSKKRS</sequence>
<dbReference type="PANTHER" id="PTHR48081:SF6">
    <property type="entry name" value="PEPTIDASE S9 PROLYL OLIGOPEPTIDASE CATALYTIC DOMAIN-CONTAINING PROTEIN"/>
    <property type="match status" value="1"/>
</dbReference>
<keyword evidence="6" id="KW-1185">Reference proteome</keyword>
<protein>
    <submittedName>
        <fullName evidence="5">Xylanase</fullName>
    </submittedName>
</protein>
<dbReference type="InterPro" id="IPR050029">
    <property type="entry name" value="AxeA1"/>
</dbReference>
<evidence type="ECO:0000313" key="5">
    <source>
        <dbReference type="EMBL" id="TFH82492.1"/>
    </source>
</evidence>
<dbReference type="GO" id="GO:0045493">
    <property type="term" value="P:xylan catabolic process"/>
    <property type="evidence" value="ECO:0007669"/>
    <property type="project" value="UniProtKB-KW"/>
</dbReference>
<evidence type="ECO:0000256" key="1">
    <source>
        <dbReference type="ARBA" id="ARBA00022801"/>
    </source>
</evidence>
<dbReference type="Gene3D" id="3.40.50.1110">
    <property type="entry name" value="SGNH hydrolase"/>
    <property type="match status" value="1"/>
</dbReference>
<reference evidence="5 6" key="1">
    <citation type="submission" date="2019-02" db="EMBL/GenBank/DDBJ databases">
        <title>Draft Genome Sequence of the Prevotella sp. BCRC 81118, Isolated from Human Feces.</title>
        <authorList>
            <person name="Huang C.-H."/>
        </authorList>
    </citation>
    <scope>NUCLEOTIDE SEQUENCE [LARGE SCALE GENOMIC DNA]</scope>
    <source>
        <strain evidence="5 6">BCRC 81118</strain>
    </source>
</reference>
<feature type="region of interest" description="Disordered" evidence="2">
    <location>
        <begin position="457"/>
        <end position="481"/>
    </location>
</feature>
<dbReference type="InterPro" id="IPR013830">
    <property type="entry name" value="SGNH_hydro"/>
</dbReference>
<dbReference type="InterPro" id="IPR029058">
    <property type="entry name" value="AB_hydrolase_fold"/>
</dbReference>
<dbReference type="SUPFAM" id="SSF53474">
    <property type="entry name" value="alpha/beta-Hydrolases"/>
    <property type="match status" value="1"/>
</dbReference>
<dbReference type="InterPro" id="IPR013094">
    <property type="entry name" value="AB_hydrolase_3"/>
</dbReference>
<evidence type="ECO:0000256" key="2">
    <source>
        <dbReference type="SAM" id="MobiDB-lite"/>
    </source>
</evidence>
<dbReference type="AlphaFoldDB" id="A0A4Y8VPJ2"/>
<organism evidence="5 6">
    <name type="scientific">Segatella hominis</name>
    <dbReference type="NCBI Taxonomy" id="2518605"/>
    <lineage>
        <taxon>Bacteria</taxon>
        <taxon>Pseudomonadati</taxon>
        <taxon>Bacteroidota</taxon>
        <taxon>Bacteroidia</taxon>
        <taxon>Bacteroidales</taxon>
        <taxon>Prevotellaceae</taxon>
        <taxon>Segatella</taxon>
    </lineage>
</organism>
<keyword evidence="5" id="KW-0624">Polysaccharide degradation</keyword>
<dbReference type="InterPro" id="IPR036514">
    <property type="entry name" value="SGNH_hydro_sf"/>
</dbReference>
<keyword evidence="5" id="KW-0326">Glycosidase</keyword>
<dbReference type="InterPro" id="IPR050300">
    <property type="entry name" value="GDXG_lipolytic_enzyme"/>
</dbReference>
<dbReference type="Gene3D" id="3.40.50.1820">
    <property type="entry name" value="alpha/beta hydrolase"/>
    <property type="match status" value="1"/>
</dbReference>
<name>A0A4Y8VPJ2_9BACT</name>
<feature type="domain" description="Alpha/beta hydrolase fold-3" evidence="3">
    <location>
        <begin position="47"/>
        <end position="235"/>
    </location>
</feature>
<dbReference type="GO" id="GO:0046555">
    <property type="term" value="F:acetylxylan esterase activity"/>
    <property type="evidence" value="ECO:0007669"/>
    <property type="project" value="InterPro"/>
</dbReference>
<evidence type="ECO:0000259" key="3">
    <source>
        <dbReference type="Pfam" id="PF07859"/>
    </source>
</evidence>